<comment type="similarity">
    <text evidence="2">Belongs to the FAM174 family.</text>
</comment>
<evidence type="ECO:0000256" key="2">
    <source>
        <dbReference type="ARBA" id="ARBA00006986"/>
    </source>
</evidence>
<organism evidence="9 10">
    <name type="scientific">Bactrocera dorsalis</name>
    <name type="common">Oriental fruit fly</name>
    <name type="synonym">Dacus dorsalis</name>
    <dbReference type="NCBI Taxonomy" id="27457"/>
    <lineage>
        <taxon>Eukaryota</taxon>
        <taxon>Metazoa</taxon>
        <taxon>Ecdysozoa</taxon>
        <taxon>Arthropoda</taxon>
        <taxon>Hexapoda</taxon>
        <taxon>Insecta</taxon>
        <taxon>Pterygota</taxon>
        <taxon>Neoptera</taxon>
        <taxon>Endopterygota</taxon>
        <taxon>Diptera</taxon>
        <taxon>Brachycera</taxon>
        <taxon>Muscomorpha</taxon>
        <taxon>Tephritoidea</taxon>
        <taxon>Tephritidae</taxon>
        <taxon>Bactrocera</taxon>
        <taxon>Bactrocera</taxon>
    </lineage>
</organism>
<dbReference type="RefSeq" id="XP_011207531.2">
    <property type="nucleotide sequence ID" value="XM_011209229.2"/>
</dbReference>
<evidence type="ECO:0000256" key="1">
    <source>
        <dbReference type="ARBA" id="ARBA00004479"/>
    </source>
</evidence>
<evidence type="ECO:0000256" key="3">
    <source>
        <dbReference type="ARBA" id="ARBA00022692"/>
    </source>
</evidence>
<dbReference type="InParanoid" id="A0A6I9VCX2"/>
<dbReference type="AlphaFoldDB" id="A0A6I9VCX2"/>
<dbReference type="InterPro" id="IPR009565">
    <property type="entry name" value="FAM174-like"/>
</dbReference>
<dbReference type="Pfam" id="PF06679">
    <property type="entry name" value="DUF1180"/>
    <property type="match status" value="1"/>
</dbReference>
<dbReference type="GeneID" id="105229134"/>
<accession>A0A6I9VCX2</accession>
<evidence type="ECO:0000313" key="9">
    <source>
        <dbReference type="Proteomes" id="UP001652620"/>
    </source>
</evidence>
<keyword evidence="5 8" id="KW-1133">Transmembrane helix</keyword>
<evidence type="ECO:0000313" key="10">
    <source>
        <dbReference type="RefSeq" id="XP_011207531.2"/>
    </source>
</evidence>
<evidence type="ECO:0000256" key="6">
    <source>
        <dbReference type="ARBA" id="ARBA00023136"/>
    </source>
</evidence>
<keyword evidence="4" id="KW-0732">Signal</keyword>
<name>A0A6I9VCX2_BACDO</name>
<evidence type="ECO:0000256" key="7">
    <source>
        <dbReference type="ARBA" id="ARBA00023180"/>
    </source>
</evidence>
<keyword evidence="9" id="KW-1185">Reference proteome</keyword>
<evidence type="ECO:0000256" key="5">
    <source>
        <dbReference type="ARBA" id="ARBA00022989"/>
    </source>
</evidence>
<dbReference type="GO" id="GO:0016020">
    <property type="term" value="C:membrane"/>
    <property type="evidence" value="ECO:0007669"/>
    <property type="project" value="UniProtKB-SubCell"/>
</dbReference>
<dbReference type="OrthoDB" id="5917722at2759"/>
<proteinExistence type="inferred from homology"/>
<keyword evidence="3 8" id="KW-0812">Transmembrane</keyword>
<comment type="subcellular location">
    <subcellularLocation>
        <location evidence="1">Membrane</location>
        <topology evidence="1">Single-pass type I membrane protein</topology>
    </subcellularLocation>
</comment>
<dbReference type="PANTHER" id="PTHR28607:SF4">
    <property type="entry name" value="TRANSMEMBRANE PROTEIN"/>
    <property type="match status" value="1"/>
</dbReference>
<gene>
    <name evidence="10" type="primary">LOC105229134</name>
</gene>
<feature type="transmembrane region" description="Helical" evidence="8">
    <location>
        <begin position="143"/>
        <end position="166"/>
    </location>
</feature>
<keyword evidence="7" id="KW-0325">Glycoprotein</keyword>
<evidence type="ECO:0000256" key="8">
    <source>
        <dbReference type="SAM" id="Phobius"/>
    </source>
</evidence>
<evidence type="ECO:0000256" key="4">
    <source>
        <dbReference type="ARBA" id="ARBA00022729"/>
    </source>
</evidence>
<reference evidence="10" key="1">
    <citation type="submission" date="2025-08" db="UniProtKB">
        <authorList>
            <consortium name="RefSeq"/>
        </authorList>
    </citation>
    <scope>IDENTIFICATION</scope>
    <source>
        <tissue evidence="10">Adult</tissue>
    </source>
</reference>
<keyword evidence="6 8" id="KW-0472">Membrane</keyword>
<dbReference type="PANTHER" id="PTHR28607">
    <property type="entry name" value="EXPRESSED PROTEIN"/>
    <property type="match status" value="1"/>
</dbReference>
<dbReference type="Proteomes" id="UP001652620">
    <property type="component" value="Chromosome 3"/>
</dbReference>
<dbReference type="KEGG" id="bdr:105229134"/>
<sequence>MQFCWQHRMAKLKLMDSFTLLIVCLYLLTVNVSAGNQTLKKDLHDDKAFVEEVIKAPENELHHVGTDKSIKEEPAAATHEQITTTKNEQQSVAVEKQQKLSPVPQAEPTISPKERFSHVVEETKYKTKDVNLDYEDDDLPGSYITGFYIFIGLSMCAMLFIVVRVYRLRLSRAERRYGVQGDRSTHELVPLPVSIEDDNSEDEDHTLFEVNRQQIRIL</sequence>
<protein>
    <submittedName>
        <fullName evidence="10">Uncharacterized protein LOC105229134 isoform X1</fullName>
    </submittedName>
</protein>